<evidence type="ECO:0000313" key="4">
    <source>
        <dbReference type="EMBL" id="SPP92937.1"/>
    </source>
</evidence>
<dbReference type="Pfam" id="PF00378">
    <property type="entry name" value="ECH_1"/>
    <property type="match status" value="1"/>
</dbReference>
<dbReference type="InterPro" id="IPR029045">
    <property type="entry name" value="ClpP/crotonase-like_dom_sf"/>
</dbReference>
<evidence type="ECO:0008006" key="6">
    <source>
        <dbReference type="Google" id="ProtNLM"/>
    </source>
</evidence>
<evidence type="ECO:0000256" key="2">
    <source>
        <dbReference type="ARBA" id="ARBA00023239"/>
    </source>
</evidence>
<dbReference type="KEGG" id="bvz:BRAD3257_1823"/>
<dbReference type="GO" id="GO:0006635">
    <property type="term" value="P:fatty acid beta-oxidation"/>
    <property type="evidence" value="ECO:0007669"/>
    <property type="project" value="TreeGrafter"/>
</dbReference>
<dbReference type="Gene3D" id="3.90.226.10">
    <property type="entry name" value="2-enoyl-CoA Hydratase, Chain A, domain 1"/>
    <property type="match status" value="1"/>
</dbReference>
<keyword evidence="3" id="KW-0511">Multifunctional enzyme</keyword>
<accession>A0A2U3PUU3</accession>
<name>A0A2U3PUU3_9BRAD</name>
<sequence>MNTVVSLKSHDAIGIITIDSPPVNALSAAVRVGILECVRQAIADPGIEAIVLTCAGRTFIAGADITEFGKPPKKPNLDEVLSAIESSPKPIVAAIHGTALGEDLKSPWHVISGWRIKIRNWAFLKSNWGSCRAQAARNVFRAPWVLNSPRK</sequence>
<keyword evidence="1" id="KW-0413">Isomerase</keyword>
<evidence type="ECO:0000256" key="1">
    <source>
        <dbReference type="ARBA" id="ARBA00023235"/>
    </source>
</evidence>
<proteinExistence type="predicted"/>
<dbReference type="Proteomes" id="UP000246085">
    <property type="component" value="Chromosome BRAD3257"/>
</dbReference>
<evidence type="ECO:0000313" key="5">
    <source>
        <dbReference type="Proteomes" id="UP000246085"/>
    </source>
</evidence>
<organism evidence="4 5">
    <name type="scientific">Bradyrhizobium vignae</name>
    <dbReference type="NCBI Taxonomy" id="1549949"/>
    <lineage>
        <taxon>Bacteria</taxon>
        <taxon>Pseudomonadati</taxon>
        <taxon>Pseudomonadota</taxon>
        <taxon>Alphaproteobacteria</taxon>
        <taxon>Hyphomicrobiales</taxon>
        <taxon>Nitrobacteraceae</taxon>
        <taxon>Bradyrhizobium</taxon>
    </lineage>
</organism>
<evidence type="ECO:0000256" key="3">
    <source>
        <dbReference type="ARBA" id="ARBA00023268"/>
    </source>
</evidence>
<dbReference type="EMBL" id="LS398110">
    <property type="protein sequence ID" value="SPP92937.1"/>
    <property type="molecule type" value="Genomic_DNA"/>
</dbReference>
<dbReference type="GO" id="GO:0016853">
    <property type="term" value="F:isomerase activity"/>
    <property type="evidence" value="ECO:0007669"/>
    <property type="project" value="UniProtKB-KW"/>
</dbReference>
<dbReference type="AlphaFoldDB" id="A0A2U3PUU3"/>
<keyword evidence="2" id="KW-0456">Lyase</keyword>
<dbReference type="SUPFAM" id="SSF52096">
    <property type="entry name" value="ClpP/crotonase"/>
    <property type="match status" value="1"/>
</dbReference>
<dbReference type="PANTHER" id="PTHR23309:SF49">
    <property type="entry name" value="PEROXISOMAL BIFUNCTIONAL ENZYME"/>
    <property type="match status" value="1"/>
</dbReference>
<dbReference type="InterPro" id="IPR001753">
    <property type="entry name" value="Enoyl-CoA_hydra/iso"/>
</dbReference>
<dbReference type="PANTHER" id="PTHR23309">
    <property type="entry name" value="3-HYDROXYACYL-COA DEHYROGENASE"/>
    <property type="match status" value="1"/>
</dbReference>
<gene>
    <name evidence="4" type="ORF">BRAD3257_1823</name>
</gene>
<dbReference type="CDD" id="cd06558">
    <property type="entry name" value="crotonase-like"/>
    <property type="match status" value="1"/>
</dbReference>
<reference evidence="4 5" key="1">
    <citation type="submission" date="2018-03" db="EMBL/GenBank/DDBJ databases">
        <authorList>
            <person name="Gully D."/>
        </authorList>
    </citation>
    <scope>NUCLEOTIDE SEQUENCE [LARGE SCALE GENOMIC DNA]</scope>
    <source>
        <strain evidence="4">ORS3257</strain>
    </source>
</reference>
<dbReference type="GO" id="GO:0003857">
    <property type="term" value="F:(3S)-3-hydroxyacyl-CoA dehydrogenase (NAD+) activity"/>
    <property type="evidence" value="ECO:0007669"/>
    <property type="project" value="TreeGrafter"/>
</dbReference>
<protein>
    <recommendedName>
        <fullName evidence="6">3-hydroxyacyl-CoA dehydrogenase</fullName>
    </recommendedName>
</protein>
<dbReference type="GO" id="GO:0016829">
    <property type="term" value="F:lyase activity"/>
    <property type="evidence" value="ECO:0007669"/>
    <property type="project" value="UniProtKB-KW"/>
</dbReference>